<feature type="transmembrane region" description="Helical" evidence="9">
    <location>
        <begin position="148"/>
        <end position="167"/>
    </location>
</feature>
<dbReference type="PROSITE" id="PS51103">
    <property type="entry name" value="PTS_EIIC_TYPE_1"/>
    <property type="match status" value="1"/>
</dbReference>
<dbReference type="Proteomes" id="UP000773462">
    <property type="component" value="Unassembled WGS sequence"/>
</dbReference>
<keyword evidence="8 9" id="KW-0472">Membrane</keyword>
<feature type="transmembrane region" description="Helical" evidence="9">
    <location>
        <begin position="179"/>
        <end position="201"/>
    </location>
</feature>
<keyword evidence="6 9" id="KW-0812">Transmembrane</keyword>
<evidence type="ECO:0000313" key="12">
    <source>
        <dbReference type="Proteomes" id="UP000773462"/>
    </source>
</evidence>
<keyword evidence="7 9" id="KW-1133">Transmembrane helix</keyword>
<evidence type="ECO:0000256" key="2">
    <source>
        <dbReference type="ARBA" id="ARBA00022448"/>
    </source>
</evidence>
<dbReference type="InterPro" id="IPR013013">
    <property type="entry name" value="PTS_EIIC_1"/>
</dbReference>
<evidence type="ECO:0000256" key="4">
    <source>
        <dbReference type="ARBA" id="ARBA00022597"/>
    </source>
</evidence>
<dbReference type="InterPro" id="IPR050558">
    <property type="entry name" value="PTS_Sugar-Specific_Components"/>
</dbReference>
<keyword evidence="12" id="KW-1185">Reference proteome</keyword>
<comment type="subcellular location">
    <subcellularLocation>
        <location evidence="1">Cell membrane</location>
        <topology evidence="1">Multi-pass membrane protein</topology>
    </subcellularLocation>
</comment>
<feature type="transmembrane region" description="Helical" evidence="9">
    <location>
        <begin position="110"/>
        <end position="128"/>
    </location>
</feature>
<keyword evidence="2" id="KW-0813">Transport</keyword>
<keyword evidence="4" id="KW-0762">Sugar transport</keyword>
<keyword evidence="5" id="KW-0598">Phosphotransferase system</keyword>
<evidence type="ECO:0000313" key="11">
    <source>
        <dbReference type="EMBL" id="MBP2110656.1"/>
    </source>
</evidence>
<evidence type="ECO:0000256" key="7">
    <source>
        <dbReference type="ARBA" id="ARBA00022989"/>
    </source>
</evidence>
<evidence type="ECO:0000256" key="8">
    <source>
        <dbReference type="ARBA" id="ARBA00023136"/>
    </source>
</evidence>
<dbReference type="EMBL" id="JAGGLV010000002">
    <property type="protein sequence ID" value="MBP2110656.1"/>
    <property type="molecule type" value="Genomic_DNA"/>
</dbReference>
<protein>
    <submittedName>
        <fullName evidence="11">PTS system beta-glucosides-specific IIC component</fullName>
    </submittedName>
</protein>
<feature type="transmembrane region" description="Helical" evidence="9">
    <location>
        <begin position="83"/>
        <end position="103"/>
    </location>
</feature>
<reference evidence="11 12" key="1">
    <citation type="submission" date="2021-03" db="EMBL/GenBank/DDBJ databases">
        <title>Genomic Encyclopedia of Type Strains, Phase IV (KMG-IV): sequencing the most valuable type-strain genomes for metagenomic binning, comparative biology and taxonomic classification.</title>
        <authorList>
            <person name="Goeker M."/>
        </authorList>
    </citation>
    <scope>NUCLEOTIDE SEQUENCE [LARGE SCALE GENOMIC DNA]</scope>
    <source>
        <strain evidence="11 12">DSM 101953</strain>
    </source>
</reference>
<keyword evidence="3" id="KW-1003">Cell membrane</keyword>
<accession>A0ABS4NKR6</accession>
<evidence type="ECO:0000256" key="6">
    <source>
        <dbReference type="ARBA" id="ARBA00022692"/>
    </source>
</evidence>
<organism evidence="11 12">
    <name type="scientific">Paenibacillus silagei</name>
    <dbReference type="NCBI Taxonomy" id="1670801"/>
    <lineage>
        <taxon>Bacteria</taxon>
        <taxon>Bacillati</taxon>
        <taxon>Bacillota</taxon>
        <taxon>Bacilli</taxon>
        <taxon>Bacillales</taxon>
        <taxon>Paenibacillaceae</taxon>
        <taxon>Paenibacillus</taxon>
    </lineage>
</organism>
<evidence type="ECO:0000256" key="5">
    <source>
        <dbReference type="ARBA" id="ARBA00022683"/>
    </source>
</evidence>
<dbReference type="PANTHER" id="PTHR30175:SF1">
    <property type="entry name" value="PTS SYSTEM ARBUTIN-, CELLOBIOSE-, AND SALICIN-SPECIFIC EIIBC COMPONENT-RELATED"/>
    <property type="match status" value="1"/>
</dbReference>
<evidence type="ECO:0000256" key="3">
    <source>
        <dbReference type="ARBA" id="ARBA00022475"/>
    </source>
</evidence>
<dbReference type="PANTHER" id="PTHR30175">
    <property type="entry name" value="PHOSPHOTRANSFERASE SYSTEM TRANSPORT PROTEIN"/>
    <property type="match status" value="1"/>
</dbReference>
<feature type="domain" description="PTS EIIC type-1" evidence="10">
    <location>
        <begin position="44"/>
        <end position="395"/>
    </location>
</feature>
<evidence type="ECO:0000259" key="10">
    <source>
        <dbReference type="PROSITE" id="PS51103"/>
    </source>
</evidence>
<comment type="caution">
    <text evidence="11">The sequence shown here is derived from an EMBL/GenBank/DDBJ whole genome shotgun (WGS) entry which is preliminary data.</text>
</comment>
<name>A0ABS4NKR6_9BACL</name>
<dbReference type="InterPro" id="IPR003352">
    <property type="entry name" value="PTS_EIIC"/>
</dbReference>
<feature type="transmembrane region" description="Helical" evidence="9">
    <location>
        <begin position="221"/>
        <end position="242"/>
    </location>
</feature>
<dbReference type="Pfam" id="PF02378">
    <property type="entry name" value="PTS_EIIC"/>
    <property type="match status" value="1"/>
</dbReference>
<feature type="transmembrane region" description="Helical" evidence="9">
    <location>
        <begin position="294"/>
        <end position="314"/>
    </location>
</feature>
<proteinExistence type="predicted"/>
<evidence type="ECO:0000256" key="1">
    <source>
        <dbReference type="ARBA" id="ARBA00004651"/>
    </source>
</evidence>
<sequence>MQKVTLTGHSYYSGVRMQGDHMNVVNEETVVKPSKRSLVNIIIDGISGIFLPIVNILSAAGIMKGLLAGAVALELISKTEGTYTVLNAMADSLFHYLPLLLAFTAARKFGANPFTAVVIGGVMLYPSLTTLFANNEVIEFMGMSIKPVNYPASAIPIILAVGLLVYVERFCVKILPEVIRGFFTPLISVIVVSSVTLLVFGPMGALAGDALADGYRTVYNLSSVGAGMVLGAIIQPMVIFGLHWSLVPLAINNISTGGSDTILALMGPAAFAQAGAALAVFIKAKDKQFRTLSLSASISALFGVTEPAMFGVNLPLRKPMIIVCCAGSIGGGMVGMFGSSAISFAFPGLATLPAYLGDGFGGFLIACTTGFLIALIATLCVKLGPEPVVEPIAKS</sequence>
<feature type="transmembrane region" description="Helical" evidence="9">
    <location>
        <begin position="41"/>
        <end position="63"/>
    </location>
</feature>
<evidence type="ECO:0000256" key="9">
    <source>
        <dbReference type="SAM" id="Phobius"/>
    </source>
</evidence>
<feature type="transmembrane region" description="Helical" evidence="9">
    <location>
        <begin position="359"/>
        <end position="381"/>
    </location>
</feature>
<feature type="transmembrane region" description="Helical" evidence="9">
    <location>
        <begin position="262"/>
        <end position="282"/>
    </location>
</feature>
<feature type="transmembrane region" description="Helical" evidence="9">
    <location>
        <begin position="321"/>
        <end position="347"/>
    </location>
</feature>
<gene>
    <name evidence="11" type="ORF">J2Z70_000796</name>
</gene>